<keyword evidence="3" id="KW-1185">Reference proteome</keyword>
<feature type="region of interest" description="Disordered" evidence="1">
    <location>
        <begin position="41"/>
        <end position="67"/>
    </location>
</feature>
<feature type="compositionally biased region" description="Polar residues" evidence="1">
    <location>
        <begin position="57"/>
        <end position="67"/>
    </location>
</feature>
<gene>
    <name evidence="2" type="ORF">CDL12_09368</name>
</gene>
<accession>A0A2G9HL00</accession>
<organism evidence="2 3">
    <name type="scientific">Handroanthus impetiginosus</name>
    <dbReference type="NCBI Taxonomy" id="429701"/>
    <lineage>
        <taxon>Eukaryota</taxon>
        <taxon>Viridiplantae</taxon>
        <taxon>Streptophyta</taxon>
        <taxon>Embryophyta</taxon>
        <taxon>Tracheophyta</taxon>
        <taxon>Spermatophyta</taxon>
        <taxon>Magnoliopsida</taxon>
        <taxon>eudicotyledons</taxon>
        <taxon>Gunneridae</taxon>
        <taxon>Pentapetalae</taxon>
        <taxon>asterids</taxon>
        <taxon>lamiids</taxon>
        <taxon>Lamiales</taxon>
        <taxon>Bignoniaceae</taxon>
        <taxon>Crescentiina</taxon>
        <taxon>Tabebuia alliance</taxon>
        <taxon>Handroanthus</taxon>
    </lineage>
</organism>
<name>A0A2G9HL00_9LAMI</name>
<dbReference type="Proteomes" id="UP000231279">
    <property type="component" value="Unassembled WGS sequence"/>
</dbReference>
<sequence length="67" mass="7836">MCFNLPFKFKKGKFKIPTTRNDEEREDVGLLVKEIEKWNKKRQMETTQGESDHGAFSSFSTPSKHKS</sequence>
<dbReference type="OrthoDB" id="10569501at2759"/>
<dbReference type="EMBL" id="NKXS01001564">
    <property type="protein sequence ID" value="PIN17970.1"/>
    <property type="molecule type" value="Genomic_DNA"/>
</dbReference>
<evidence type="ECO:0000313" key="3">
    <source>
        <dbReference type="Proteomes" id="UP000231279"/>
    </source>
</evidence>
<comment type="caution">
    <text evidence="2">The sequence shown here is derived from an EMBL/GenBank/DDBJ whole genome shotgun (WGS) entry which is preliminary data.</text>
</comment>
<reference evidence="3" key="1">
    <citation type="journal article" date="2018" name="Gigascience">
        <title>Genome assembly of the Pink Ipe (Handroanthus impetiginosus, Bignoniaceae), a highly valued, ecologically keystone Neotropical timber forest tree.</title>
        <authorList>
            <person name="Silva-Junior O.B."/>
            <person name="Grattapaglia D."/>
            <person name="Novaes E."/>
            <person name="Collevatti R.G."/>
        </authorList>
    </citation>
    <scope>NUCLEOTIDE SEQUENCE [LARGE SCALE GENOMIC DNA]</scope>
    <source>
        <strain evidence="3">cv. UFG-1</strain>
    </source>
</reference>
<proteinExistence type="predicted"/>
<evidence type="ECO:0000313" key="2">
    <source>
        <dbReference type="EMBL" id="PIN17970.1"/>
    </source>
</evidence>
<evidence type="ECO:0000256" key="1">
    <source>
        <dbReference type="SAM" id="MobiDB-lite"/>
    </source>
</evidence>
<dbReference type="AlphaFoldDB" id="A0A2G9HL00"/>
<protein>
    <submittedName>
        <fullName evidence="2">Uncharacterized protein</fullName>
    </submittedName>
</protein>